<evidence type="ECO:0000256" key="2">
    <source>
        <dbReference type="SAM" id="Phobius"/>
    </source>
</evidence>
<name>A0A9Q0XMV8_9SAUR</name>
<dbReference type="Proteomes" id="UP001142489">
    <property type="component" value="Unassembled WGS sequence"/>
</dbReference>
<organism evidence="3 4">
    <name type="scientific">Phrynocephalus forsythii</name>
    <dbReference type="NCBI Taxonomy" id="171643"/>
    <lineage>
        <taxon>Eukaryota</taxon>
        <taxon>Metazoa</taxon>
        <taxon>Chordata</taxon>
        <taxon>Craniata</taxon>
        <taxon>Vertebrata</taxon>
        <taxon>Euteleostomi</taxon>
        <taxon>Lepidosauria</taxon>
        <taxon>Squamata</taxon>
        <taxon>Bifurcata</taxon>
        <taxon>Unidentata</taxon>
        <taxon>Episquamata</taxon>
        <taxon>Toxicofera</taxon>
        <taxon>Iguania</taxon>
        <taxon>Acrodonta</taxon>
        <taxon>Agamidae</taxon>
        <taxon>Agaminae</taxon>
        <taxon>Phrynocephalus</taxon>
    </lineage>
</organism>
<keyword evidence="2" id="KW-0812">Transmembrane</keyword>
<protein>
    <submittedName>
        <fullName evidence="3">Uncharacterized protein</fullName>
    </submittedName>
</protein>
<evidence type="ECO:0000313" key="3">
    <source>
        <dbReference type="EMBL" id="KAJ7317875.1"/>
    </source>
</evidence>
<dbReference type="OrthoDB" id="9928108at2759"/>
<dbReference type="EMBL" id="JAPFRF010000011">
    <property type="protein sequence ID" value="KAJ7317875.1"/>
    <property type="molecule type" value="Genomic_DNA"/>
</dbReference>
<sequence length="189" mass="21284">MVTEERLNSPMPCYSATIWGEKGSPHKYRENYKSQNAPRPLTYLLAVEWRQDTSRKLPGVRPTLQVSVVRGFRVTWKQRKNRRLFRSVRRAPTGKGSGGDFRRPKAPAQTEGAGGVARSWHRALEGGRAAAMFSAKQLADFGYKTFSCSMMFLTVVTASIFTYGAYQSFVESSEMKKRLPDQPDQPASP</sequence>
<comment type="caution">
    <text evidence="3">The sequence shown here is derived from an EMBL/GenBank/DDBJ whole genome shotgun (WGS) entry which is preliminary data.</text>
</comment>
<keyword evidence="2" id="KW-0472">Membrane</keyword>
<feature type="region of interest" description="Disordered" evidence="1">
    <location>
        <begin position="90"/>
        <end position="117"/>
    </location>
</feature>
<feature type="transmembrane region" description="Helical" evidence="2">
    <location>
        <begin position="146"/>
        <end position="166"/>
    </location>
</feature>
<keyword evidence="2" id="KW-1133">Transmembrane helix</keyword>
<reference evidence="3" key="1">
    <citation type="journal article" date="2023" name="DNA Res.">
        <title>Chromosome-level genome assembly of Phrynocephalus forsythii using third-generation DNA sequencing and Hi-C analysis.</title>
        <authorList>
            <person name="Qi Y."/>
            <person name="Zhao W."/>
            <person name="Zhao Y."/>
            <person name="Niu C."/>
            <person name="Cao S."/>
            <person name="Zhang Y."/>
        </authorList>
    </citation>
    <scope>NUCLEOTIDE SEQUENCE</scope>
    <source>
        <tissue evidence="3">Muscle</tissue>
    </source>
</reference>
<proteinExistence type="predicted"/>
<keyword evidence="4" id="KW-1185">Reference proteome</keyword>
<accession>A0A9Q0XMV8</accession>
<dbReference type="AlphaFoldDB" id="A0A9Q0XMV8"/>
<evidence type="ECO:0000313" key="4">
    <source>
        <dbReference type="Proteomes" id="UP001142489"/>
    </source>
</evidence>
<evidence type="ECO:0000256" key="1">
    <source>
        <dbReference type="SAM" id="MobiDB-lite"/>
    </source>
</evidence>
<gene>
    <name evidence="3" type="ORF">JRQ81_004037</name>
</gene>